<name>A0ABX4HZ13_9GAMM</name>
<comment type="caution">
    <text evidence="3">The sequence shown here is derived from an EMBL/GenBank/DDBJ whole genome shotgun (WGS) entry which is preliminary data.</text>
</comment>
<dbReference type="InterPro" id="IPR032710">
    <property type="entry name" value="NTF2-like_dom_sf"/>
</dbReference>
<feature type="transmembrane region" description="Helical" evidence="1">
    <location>
        <begin position="30"/>
        <end position="49"/>
    </location>
</feature>
<dbReference type="Gene3D" id="3.10.450.50">
    <property type="match status" value="1"/>
</dbReference>
<evidence type="ECO:0000313" key="3">
    <source>
        <dbReference type="EMBL" id="PCO04803.1"/>
    </source>
</evidence>
<keyword evidence="1" id="KW-0472">Membrane</keyword>
<dbReference type="EMBL" id="LRFG02000004">
    <property type="protein sequence ID" value="PCO04803.1"/>
    <property type="molecule type" value="Genomic_DNA"/>
</dbReference>
<dbReference type="Pfam" id="PF14534">
    <property type="entry name" value="DUF4440"/>
    <property type="match status" value="1"/>
</dbReference>
<dbReference type="InterPro" id="IPR027843">
    <property type="entry name" value="DUF4440"/>
</dbReference>
<gene>
    <name evidence="3" type="ORF">AWR36_012470</name>
</gene>
<evidence type="ECO:0000256" key="1">
    <source>
        <dbReference type="SAM" id="Phobius"/>
    </source>
</evidence>
<keyword evidence="1" id="KW-1133">Transmembrane helix</keyword>
<accession>A0ABX4HZ13</accession>
<dbReference type="Proteomes" id="UP000218427">
    <property type="component" value="Unassembled WGS sequence"/>
</dbReference>
<evidence type="ECO:0000313" key="4">
    <source>
        <dbReference type="Proteomes" id="UP000218427"/>
    </source>
</evidence>
<feature type="domain" description="DUF4440" evidence="2">
    <location>
        <begin position="62"/>
        <end position="167"/>
    </location>
</feature>
<proteinExistence type="predicted"/>
<organism evidence="3 4">
    <name type="scientific">Microbulbifer flavimaris</name>
    <dbReference type="NCBI Taxonomy" id="1781068"/>
    <lineage>
        <taxon>Bacteria</taxon>
        <taxon>Pseudomonadati</taxon>
        <taxon>Pseudomonadota</taxon>
        <taxon>Gammaproteobacteria</taxon>
        <taxon>Cellvibrionales</taxon>
        <taxon>Microbulbiferaceae</taxon>
        <taxon>Microbulbifer</taxon>
    </lineage>
</organism>
<reference evidence="3" key="1">
    <citation type="submission" date="2017-08" db="EMBL/GenBank/DDBJ databases">
        <title>Microbulbifer marisrubri sp. nov., a halophilic alphaproteobacterium isolated from marine sediment of the Yellow Sea, China.</title>
        <authorList>
            <person name="Zhang G."/>
            <person name="Xiong Q."/>
        </authorList>
    </citation>
    <scope>NUCLEOTIDE SEQUENCE [LARGE SCALE GENOMIC DNA]</scope>
    <source>
        <strain evidence="3">WRN-8</strain>
    </source>
</reference>
<sequence length="184" mass="19688">MPVMRMSGSAVIRIIDGDELNLGYSFNGGVIMRLFAIVILGIVLSACGAPKENSGADVRAEIEQANTQWMGAFKDGDIEKLAKMYTEDTRLLPPNAGVLEGRAAVRQVFGGMMDAGIRVELSTQNVESLGDTAVEIGRAKVIGPDGGLLDDGKYLVTWKKTSTGWKMHRDIWNSSLPGKDAASG</sequence>
<dbReference type="SUPFAM" id="SSF54427">
    <property type="entry name" value="NTF2-like"/>
    <property type="match status" value="1"/>
</dbReference>
<keyword evidence="4" id="KW-1185">Reference proteome</keyword>
<dbReference type="NCBIfam" id="TIGR02246">
    <property type="entry name" value="SgcJ/EcaC family oxidoreductase"/>
    <property type="match status" value="1"/>
</dbReference>
<keyword evidence="1" id="KW-0812">Transmembrane</keyword>
<evidence type="ECO:0000259" key="2">
    <source>
        <dbReference type="Pfam" id="PF14534"/>
    </source>
</evidence>
<dbReference type="InterPro" id="IPR011944">
    <property type="entry name" value="Steroid_delta5-4_isomerase"/>
</dbReference>
<protein>
    <submittedName>
        <fullName evidence="3">DUF4440 domain-containing protein</fullName>
    </submittedName>
</protein>